<evidence type="ECO:0000313" key="3">
    <source>
        <dbReference type="Proteomes" id="UP001396334"/>
    </source>
</evidence>
<dbReference type="CDD" id="cd06222">
    <property type="entry name" value="RNase_H_like"/>
    <property type="match status" value="1"/>
</dbReference>
<evidence type="ECO:0008006" key="4">
    <source>
        <dbReference type="Google" id="ProtNLM"/>
    </source>
</evidence>
<comment type="caution">
    <text evidence="2">The sequence shown here is derived from an EMBL/GenBank/DDBJ whole genome shotgun (WGS) entry which is preliminary data.</text>
</comment>
<dbReference type="PANTHER" id="PTHR47723:SF19">
    <property type="entry name" value="POLYNUCLEOTIDYL TRANSFERASE, RIBONUCLEASE H-LIKE SUPERFAMILY PROTEIN"/>
    <property type="match status" value="1"/>
</dbReference>
<sequence length="168" mass="18783">MHSFLVNSCWCLRIAPSFGTAFSCLDLVRASGSSAGHGFYVFPWFYLRNYHIKAWIKCNLTNPKMFAKKPIDWELIVSSSVVINACATGMYLDRPRLSIARQRDRLPWTPPPYGWVKVNTDAAQGEGVGLMTAGGLIRDSNGQWCGGFSKFLRVCSIIDAELWGLILD</sequence>
<proteinExistence type="predicted"/>
<dbReference type="InterPro" id="IPR053151">
    <property type="entry name" value="RNase_H-like"/>
</dbReference>
<gene>
    <name evidence="2" type="ORF">V6N11_049575</name>
</gene>
<keyword evidence="1" id="KW-0732">Signal</keyword>
<evidence type="ECO:0000313" key="2">
    <source>
        <dbReference type="EMBL" id="KAK8977446.1"/>
    </source>
</evidence>
<name>A0ABR2NMZ9_9ROSI</name>
<accession>A0ABR2NMZ9</accession>
<feature type="signal peptide" evidence="1">
    <location>
        <begin position="1"/>
        <end position="19"/>
    </location>
</feature>
<organism evidence="2 3">
    <name type="scientific">Hibiscus sabdariffa</name>
    <name type="common">roselle</name>
    <dbReference type="NCBI Taxonomy" id="183260"/>
    <lineage>
        <taxon>Eukaryota</taxon>
        <taxon>Viridiplantae</taxon>
        <taxon>Streptophyta</taxon>
        <taxon>Embryophyta</taxon>
        <taxon>Tracheophyta</taxon>
        <taxon>Spermatophyta</taxon>
        <taxon>Magnoliopsida</taxon>
        <taxon>eudicotyledons</taxon>
        <taxon>Gunneridae</taxon>
        <taxon>Pentapetalae</taxon>
        <taxon>rosids</taxon>
        <taxon>malvids</taxon>
        <taxon>Malvales</taxon>
        <taxon>Malvaceae</taxon>
        <taxon>Malvoideae</taxon>
        <taxon>Hibiscus</taxon>
    </lineage>
</organism>
<dbReference type="PANTHER" id="PTHR47723">
    <property type="entry name" value="OS05G0353850 PROTEIN"/>
    <property type="match status" value="1"/>
</dbReference>
<protein>
    <recommendedName>
        <fullName evidence="4">RNase H type-1 domain-containing protein</fullName>
    </recommendedName>
</protein>
<dbReference type="EMBL" id="JBBPBN010000120">
    <property type="protein sequence ID" value="KAK8977446.1"/>
    <property type="molecule type" value="Genomic_DNA"/>
</dbReference>
<reference evidence="2 3" key="1">
    <citation type="journal article" date="2024" name="G3 (Bethesda)">
        <title>Genome assembly of Hibiscus sabdariffa L. provides insights into metabolisms of medicinal natural products.</title>
        <authorList>
            <person name="Kim T."/>
        </authorList>
    </citation>
    <scope>NUCLEOTIDE SEQUENCE [LARGE SCALE GENOMIC DNA]</scope>
    <source>
        <strain evidence="2">TK-2024</strain>
        <tissue evidence="2">Old leaves</tissue>
    </source>
</reference>
<evidence type="ECO:0000256" key="1">
    <source>
        <dbReference type="SAM" id="SignalP"/>
    </source>
</evidence>
<dbReference type="Proteomes" id="UP001396334">
    <property type="component" value="Unassembled WGS sequence"/>
</dbReference>
<keyword evidence="3" id="KW-1185">Reference proteome</keyword>
<dbReference type="InterPro" id="IPR044730">
    <property type="entry name" value="RNase_H-like_dom_plant"/>
</dbReference>
<feature type="chain" id="PRO_5046420580" description="RNase H type-1 domain-containing protein" evidence="1">
    <location>
        <begin position="20"/>
        <end position="168"/>
    </location>
</feature>